<evidence type="ECO:0000256" key="3">
    <source>
        <dbReference type="ARBA" id="ARBA00022691"/>
    </source>
</evidence>
<evidence type="ECO:0000313" key="6">
    <source>
        <dbReference type="Proteomes" id="UP000542813"/>
    </source>
</evidence>
<comment type="caution">
    <text evidence="5">The sequence shown here is derived from an EMBL/GenBank/DDBJ whole genome shotgun (WGS) entry which is preliminary data.</text>
</comment>
<evidence type="ECO:0000259" key="4">
    <source>
        <dbReference type="Pfam" id="PF13649"/>
    </source>
</evidence>
<dbReference type="CDD" id="cd02440">
    <property type="entry name" value="AdoMet_MTases"/>
    <property type="match status" value="1"/>
</dbReference>
<dbReference type="InterPro" id="IPR029063">
    <property type="entry name" value="SAM-dependent_MTases_sf"/>
</dbReference>
<evidence type="ECO:0000313" key="5">
    <source>
        <dbReference type="EMBL" id="MBB5786410.1"/>
    </source>
</evidence>
<dbReference type="PANTHER" id="PTHR43464:SF19">
    <property type="entry name" value="UBIQUINONE BIOSYNTHESIS O-METHYLTRANSFERASE, MITOCHONDRIAL"/>
    <property type="match status" value="1"/>
</dbReference>
<dbReference type="AlphaFoldDB" id="A0A7W9GM56"/>
<name>A0A7W9GM56_9ACTN</name>
<organism evidence="5 6">
    <name type="scientific">Jiangella mangrovi</name>
    <dbReference type="NCBI Taxonomy" id="1524084"/>
    <lineage>
        <taxon>Bacteria</taxon>
        <taxon>Bacillati</taxon>
        <taxon>Actinomycetota</taxon>
        <taxon>Actinomycetes</taxon>
        <taxon>Jiangellales</taxon>
        <taxon>Jiangellaceae</taxon>
        <taxon>Jiangella</taxon>
    </lineage>
</organism>
<keyword evidence="2 5" id="KW-0808">Transferase</keyword>
<dbReference type="PANTHER" id="PTHR43464">
    <property type="entry name" value="METHYLTRANSFERASE"/>
    <property type="match status" value="1"/>
</dbReference>
<protein>
    <submittedName>
        <fullName evidence="5">SAM-dependent methyltransferase</fullName>
    </submittedName>
</protein>
<evidence type="ECO:0000256" key="2">
    <source>
        <dbReference type="ARBA" id="ARBA00022679"/>
    </source>
</evidence>
<sequence length="311" mass="33885">MTGTLPFRAVYHTPDVYDRVLLPHWFDGAEDTGHVRALMHRCYGPAPASGRMRILELGCGTGRVTAALAPYASSLHGVDSGAPMLDVFRTRYPLATTQLADIAAAVECLHADGERFDIVGAFWSLSYPIGDCFEDLTTDGIRPRPDLAAGVADAKVLVRKIVDLLAHGGHLIALFFDSDAPEQRVVTRAWERIAPFPGTGRGFGRETLLAALRDAEEDGLGRLTHFRTGGLSVAPDPPTAIDWFTIVHLKSMPALVDDPDIRAEIEAFVHQHTIDDGRVLLPTGMHLIDFWRTPRTSHLPNDSAGTRGVDP</sequence>
<dbReference type="Gene3D" id="3.40.50.150">
    <property type="entry name" value="Vaccinia Virus protein VP39"/>
    <property type="match status" value="1"/>
</dbReference>
<dbReference type="GO" id="GO:0008168">
    <property type="term" value="F:methyltransferase activity"/>
    <property type="evidence" value="ECO:0007669"/>
    <property type="project" value="UniProtKB-KW"/>
</dbReference>
<reference evidence="5 6" key="1">
    <citation type="submission" date="2020-08" db="EMBL/GenBank/DDBJ databases">
        <title>Sequencing the genomes of 1000 actinobacteria strains.</title>
        <authorList>
            <person name="Klenk H.-P."/>
        </authorList>
    </citation>
    <scope>NUCLEOTIDE SEQUENCE [LARGE SCALE GENOMIC DNA]</scope>
    <source>
        <strain evidence="5 6">DSM 102122</strain>
    </source>
</reference>
<keyword evidence="6" id="KW-1185">Reference proteome</keyword>
<keyword evidence="3" id="KW-0949">S-adenosyl-L-methionine</keyword>
<dbReference type="Proteomes" id="UP000542813">
    <property type="component" value="Unassembled WGS sequence"/>
</dbReference>
<dbReference type="GO" id="GO:0032259">
    <property type="term" value="P:methylation"/>
    <property type="evidence" value="ECO:0007669"/>
    <property type="project" value="UniProtKB-KW"/>
</dbReference>
<dbReference type="EMBL" id="JACHMM010000001">
    <property type="protein sequence ID" value="MBB5786410.1"/>
    <property type="molecule type" value="Genomic_DNA"/>
</dbReference>
<gene>
    <name evidence="5" type="ORF">HD601_000985</name>
</gene>
<dbReference type="RefSeq" id="WP_184819843.1">
    <property type="nucleotide sequence ID" value="NZ_JACHMM010000001.1"/>
</dbReference>
<proteinExistence type="predicted"/>
<feature type="domain" description="Methyltransferase" evidence="4">
    <location>
        <begin position="54"/>
        <end position="127"/>
    </location>
</feature>
<keyword evidence="1 5" id="KW-0489">Methyltransferase</keyword>
<accession>A0A7W9GM56</accession>
<dbReference type="InterPro" id="IPR041698">
    <property type="entry name" value="Methyltransf_25"/>
</dbReference>
<dbReference type="Pfam" id="PF13649">
    <property type="entry name" value="Methyltransf_25"/>
    <property type="match status" value="1"/>
</dbReference>
<dbReference type="SUPFAM" id="SSF53335">
    <property type="entry name" value="S-adenosyl-L-methionine-dependent methyltransferases"/>
    <property type="match status" value="1"/>
</dbReference>
<evidence type="ECO:0000256" key="1">
    <source>
        <dbReference type="ARBA" id="ARBA00022603"/>
    </source>
</evidence>